<keyword evidence="3 4" id="KW-0732">Signal</keyword>
<organism evidence="6 7">
    <name type="scientific">Mytilus edulis</name>
    <name type="common">Blue mussel</name>
    <dbReference type="NCBI Taxonomy" id="6550"/>
    <lineage>
        <taxon>Eukaryota</taxon>
        <taxon>Metazoa</taxon>
        <taxon>Spiralia</taxon>
        <taxon>Lophotrochozoa</taxon>
        <taxon>Mollusca</taxon>
        <taxon>Bivalvia</taxon>
        <taxon>Autobranchia</taxon>
        <taxon>Pteriomorphia</taxon>
        <taxon>Mytilida</taxon>
        <taxon>Mytiloidea</taxon>
        <taxon>Mytilidae</taxon>
        <taxon>Mytilinae</taxon>
        <taxon>Mytilus</taxon>
    </lineage>
</organism>
<accession>A0A8S3TVX3</accession>
<evidence type="ECO:0000313" key="7">
    <source>
        <dbReference type="Proteomes" id="UP000683360"/>
    </source>
</evidence>
<dbReference type="InterPro" id="IPR050822">
    <property type="entry name" value="Cerebellin_Synaptic_Org"/>
</dbReference>
<feature type="signal peptide" evidence="4">
    <location>
        <begin position="1"/>
        <end position="18"/>
    </location>
</feature>
<evidence type="ECO:0000256" key="1">
    <source>
        <dbReference type="ARBA" id="ARBA00004613"/>
    </source>
</evidence>
<dbReference type="PRINTS" id="PR00007">
    <property type="entry name" value="COMPLEMNTC1Q"/>
</dbReference>
<proteinExistence type="predicted"/>
<evidence type="ECO:0000256" key="2">
    <source>
        <dbReference type="ARBA" id="ARBA00022525"/>
    </source>
</evidence>
<keyword evidence="2" id="KW-0964">Secreted</keyword>
<dbReference type="InterPro" id="IPR001073">
    <property type="entry name" value="C1q_dom"/>
</dbReference>
<dbReference type="SUPFAM" id="SSF49842">
    <property type="entry name" value="TNF-like"/>
    <property type="match status" value="1"/>
</dbReference>
<sequence length="291" mass="31487">MRNLYINILFSTILLVYGEKDCCRNIGKSKAALLGAINTLQRTNRLLGETGSPISSIEVAFHARLKPYITLGSRQTVIFDQLITNIGQAYNQHTGHFTAPYDGIYFFACTFLRPYNATVLHLQMVKNSSEISRGHAASGGGSQAGAMNAIVYLHKGDVVKVRHFPGFGPEIIHGDYSFFTGYRKAKTALLEAIDTLQRTNRLLGETGSAIPSNKVAFHARLTPSVTLGSTQTTGTTLHLQIVKNSSEISKGHAPSGGANAGSMNAVIYLHKGDVVKVRHYPGRGSETIHSG</sequence>
<protein>
    <recommendedName>
        <fullName evidence="5">C1q domain-containing protein</fullName>
    </recommendedName>
</protein>
<dbReference type="OrthoDB" id="6154955at2759"/>
<reference evidence="6" key="1">
    <citation type="submission" date="2021-03" db="EMBL/GenBank/DDBJ databases">
        <authorList>
            <person name="Bekaert M."/>
        </authorList>
    </citation>
    <scope>NUCLEOTIDE SEQUENCE</scope>
</reference>
<dbReference type="PANTHER" id="PTHR22923:SF116">
    <property type="entry name" value="C1Q DOMAIN-CONTAINING PROTEIN"/>
    <property type="match status" value="1"/>
</dbReference>
<keyword evidence="7" id="KW-1185">Reference proteome</keyword>
<dbReference type="InterPro" id="IPR008983">
    <property type="entry name" value="Tumour_necrosis_fac-like_dom"/>
</dbReference>
<comment type="caution">
    <text evidence="6">The sequence shown here is derived from an EMBL/GenBank/DDBJ whole genome shotgun (WGS) entry which is preliminary data.</text>
</comment>
<gene>
    <name evidence="6" type="ORF">MEDL_46624</name>
</gene>
<comment type="subcellular location">
    <subcellularLocation>
        <location evidence="1">Secreted</location>
    </subcellularLocation>
</comment>
<dbReference type="EMBL" id="CAJPWZ010002222">
    <property type="protein sequence ID" value="CAG2233928.1"/>
    <property type="molecule type" value="Genomic_DNA"/>
</dbReference>
<dbReference type="GO" id="GO:0005576">
    <property type="term" value="C:extracellular region"/>
    <property type="evidence" value="ECO:0007669"/>
    <property type="project" value="UniProtKB-SubCell"/>
</dbReference>
<dbReference type="Proteomes" id="UP000683360">
    <property type="component" value="Unassembled WGS sequence"/>
</dbReference>
<dbReference type="AlphaFoldDB" id="A0A8S3TVX3"/>
<feature type="domain" description="C1q" evidence="5">
    <location>
        <begin position="54"/>
        <end position="190"/>
    </location>
</feature>
<feature type="chain" id="PRO_5035902079" description="C1q domain-containing protein" evidence="4">
    <location>
        <begin position="19"/>
        <end position="291"/>
    </location>
</feature>
<dbReference type="SMART" id="SM00110">
    <property type="entry name" value="C1Q"/>
    <property type="match status" value="1"/>
</dbReference>
<dbReference type="PANTHER" id="PTHR22923">
    <property type="entry name" value="CEREBELLIN-RELATED"/>
    <property type="match status" value="1"/>
</dbReference>
<dbReference type="Gene3D" id="2.60.120.40">
    <property type="match status" value="2"/>
</dbReference>
<evidence type="ECO:0000313" key="6">
    <source>
        <dbReference type="EMBL" id="CAG2233928.1"/>
    </source>
</evidence>
<dbReference type="Pfam" id="PF00386">
    <property type="entry name" value="C1q"/>
    <property type="match status" value="1"/>
</dbReference>
<evidence type="ECO:0000259" key="5">
    <source>
        <dbReference type="PROSITE" id="PS50871"/>
    </source>
</evidence>
<dbReference type="PROSITE" id="PS50871">
    <property type="entry name" value="C1Q"/>
    <property type="match status" value="1"/>
</dbReference>
<evidence type="ECO:0000256" key="4">
    <source>
        <dbReference type="SAM" id="SignalP"/>
    </source>
</evidence>
<name>A0A8S3TVX3_MYTED</name>
<evidence type="ECO:0000256" key="3">
    <source>
        <dbReference type="ARBA" id="ARBA00022729"/>
    </source>
</evidence>